<dbReference type="GO" id="GO:0008408">
    <property type="term" value="F:3'-5' exonuclease activity"/>
    <property type="evidence" value="ECO:0007669"/>
    <property type="project" value="InterPro"/>
</dbReference>
<dbReference type="Pfam" id="PF14579">
    <property type="entry name" value="HHH_6"/>
    <property type="match status" value="1"/>
</dbReference>
<dbReference type="InterPro" id="IPR040982">
    <property type="entry name" value="DNA_pol3_finger"/>
</dbReference>
<dbReference type="InterPro" id="IPR004013">
    <property type="entry name" value="PHP_dom"/>
</dbReference>
<dbReference type="InterPro" id="IPR029460">
    <property type="entry name" value="DNAPol_HHH"/>
</dbReference>
<dbReference type="Gene3D" id="1.10.150.870">
    <property type="match status" value="1"/>
</dbReference>
<dbReference type="Pfam" id="PF07733">
    <property type="entry name" value="DNA_pol3_alpha"/>
    <property type="match status" value="1"/>
</dbReference>
<evidence type="ECO:0000256" key="3">
    <source>
        <dbReference type="ARBA" id="ARBA00022695"/>
    </source>
</evidence>
<sequence>MVVGVVGGTVRGVRTDGADLDRSRGVDEPEERAGAVPTRRSCPPVRPARRAADRGGGRHRHVGARRERPNPSGWGVRASAGQWAHRPFMTDAASPSRYVSLHTHSEHSELDSLAKISDLFARTAALGQPALAITDHGTLGGLWKAQNAADLHGVKLIPGIEAYLAIGDRFQHNQVELADGELADDSDDSADADDEAGGLDENGEPKPAKSRTKTKKYEHLTLLAVSETGWRNLVRINNAAQKTKWGKYARIDYALVKQHAEGVVILSGCLGGPILGPLSRGDYSQAEANLLKMIATVGRENVYVEVMEHGIESESALLHLAVQLAQEHDIPLVATNDSHHTHAHDADAHDAWLAVSTKALVSDQKRYRFSGTGYHHRSEEEMLDLRPEAWWAEAVTNTMLVADRVDDRVLPRPAPKLPAFPTPDGFSDNLHYYHHLVTQGAISRYGDLTLRPDVRARLNEELAIIRDAGFIDYFLIVHDIVAWARANSILVGPGRGSGAGSITAYCLGITGLCPLENSLLFERFLEPGRPDFPDFDVDFEALRRADILDYLQRKWGSHCVALIGAFGSAKTKQALKSAARVLEAGSVGDKLAKVVPIAGGNPFTFAQLEDLTLGEADPFRDQLAKLGEKGEEVVALARQFAGTVSGVSIHACGVIVSDLDLTDLIPLRIDSKTGRWVSQWDSKDAEAFGLLKLDILSLRNLDIAHQAITFIYEQTGEQLDFDRMPHPNTQGDPRVDAAFRTIREGRTSGLFQLESPKMTELAQDVGPTNLRDLSALVALFRPGPLSAGMDQHYARRKNGREAVDYSIFTSDPNEQAVIASVLGETLGSLVFQEQLMSLGRVMAGFDVDARGLLRRAVGKKDKVKMAKVGQMFIAGCVQDFRDPITGKITSPAMSERTALVMWEAMKGSGEYLFNASHSAAYAQLAYITAYLKANWPAAYGAAILAVTEKPEKRQQALRSLPEEGIEVLAPDVNRSGAHSRPEGPTSVRLGLKEIKGVGDSGERIARVREESGKPFTSLADVANRVRQGGSAADGSDSLKYLPTNHLEGLVEAGALDEFGPRMGQHATARIAKTGNDIVPPPIEWGYLERSARQRQRLLVSLGTHPLIQLHDEVSAWRHHREAGGRSFHMRASAVEEVPNEDGASVTVLGLLGRYAEKPYRGGQMAGLTIEGPRASVEAVMWNDTVEATKMAGTMPNIGGVLAVSARVKIRVFESEDDEDNVVETTEHQLQVNQVYPVPVHDPVQGHLPPTDIPRIAFATVPRPQASRTTAAKAPAPVPAQAQPAPEPSPLPVVDSSLRVLVARPYDGSTDIVRRNGLMPTSKLAQRVLAFTGTQPTLNTWPSEHGTSFAVVDTDLITTLAVIEVAAETG</sequence>
<dbReference type="PANTHER" id="PTHR32294:SF0">
    <property type="entry name" value="DNA POLYMERASE III SUBUNIT ALPHA"/>
    <property type="match status" value="1"/>
</dbReference>
<dbReference type="SUPFAM" id="SSF89550">
    <property type="entry name" value="PHP domain-like"/>
    <property type="match status" value="1"/>
</dbReference>
<dbReference type="EC" id="2.7.7.7" evidence="1"/>
<comment type="catalytic activity">
    <reaction evidence="6">
        <text>DNA(n) + a 2'-deoxyribonucleoside 5'-triphosphate = DNA(n+1) + diphosphate</text>
        <dbReference type="Rhea" id="RHEA:22508"/>
        <dbReference type="Rhea" id="RHEA-COMP:17339"/>
        <dbReference type="Rhea" id="RHEA-COMP:17340"/>
        <dbReference type="ChEBI" id="CHEBI:33019"/>
        <dbReference type="ChEBI" id="CHEBI:61560"/>
        <dbReference type="ChEBI" id="CHEBI:173112"/>
        <dbReference type="EC" id="2.7.7.7"/>
    </reaction>
</comment>
<keyword evidence="5" id="KW-0239">DNA-directed DNA polymerase</keyword>
<feature type="region of interest" description="Disordered" evidence="7">
    <location>
        <begin position="181"/>
        <end position="214"/>
    </location>
</feature>
<feature type="compositionally biased region" description="Basic and acidic residues" evidence="7">
    <location>
        <begin position="13"/>
        <end position="33"/>
    </location>
</feature>
<dbReference type="Gene3D" id="3.20.20.140">
    <property type="entry name" value="Metal-dependent hydrolases"/>
    <property type="match status" value="1"/>
</dbReference>
<dbReference type="Pfam" id="PF02811">
    <property type="entry name" value="PHP"/>
    <property type="match status" value="1"/>
</dbReference>
<evidence type="ECO:0000256" key="1">
    <source>
        <dbReference type="ARBA" id="ARBA00012417"/>
    </source>
</evidence>
<protein>
    <recommendedName>
        <fullName evidence="1">DNA-directed DNA polymerase</fullName>
        <ecNumber evidence="1">2.7.7.7</ecNumber>
    </recommendedName>
</protein>
<dbReference type="InterPro" id="IPR004805">
    <property type="entry name" value="DnaE2/DnaE/PolC"/>
</dbReference>
<dbReference type="KEGG" id="ria:C7V51_03090"/>
<keyword evidence="2" id="KW-0808">Transferase</keyword>
<dbReference type="GO" id="GO:0006260">
    <property type="term" value="P:DNA replication"/>
    <property type="evidence" value="ECO:0007669"/>
    <property type="project" value="UniProtKB-KW"/>
</dbReference>
<reference evidence="9 10" key="1">
    <citation type="submission" date="2018-03" db="EMBL/GenBank/DDBJ databases">
        <title>Bacteriophage NCPPB3778 and a type I-E CRISPR drive the evolution of the US Biological Select Agent, Rathayibacter toxicus.</title>
        <authorList>
            <person name="Davis E.W.II."/>
            <person name="Tabima J.F."/>
            <person name="Weisberg A.J."/>
            <person name="Dantas Lopes L."/>
            <person name="Wiseman M.S."/>
            <person name="Wiseman M.S."/>
            <person name="Pupko T."/>
            <person name="Belcher M.S."/>
            <person name="Sechler A.J."/>
            <person name="Tancos M.A."/>
            <person name="Schroeder B.K."/>
            <person name="Murray T.D."/>
            <person name="Luster D.G."/>
            <person name="Schneider W.L."/>
            <person name="Rogers E."/>
            <person name="Andreote F.D."/>
            <person name="Grunwald N.J."/>
            <person name="Putnam M.L."/>
            <person name="Chang J.H."/>
        </authorList>
    </citation>
    <scope>NUCLEOTIDE SEQUENCE [LARGE SCALE GENOMIC DNA]</scope>
    <source>
        <strain evidence="9 10">NCCPB 2253</strain>
    </source>
</reference>
<feature type="compositionally biased region" description="Low complexity" evidence="7">
    <location>
        <begin position="1270"/>
        <end position="1283"/>
    </location>
</feature>
<feature type="region of interest" description="Disordered" evidence="7">
    <location>
        <begin position="1262"/>
        <end position="1291"/>
    </location>
</feature>
<evidence type="ECO:0000256" key="4">
    <source>
        <dbReference type="ARBA" id="ARBA00022705"/>
    </source>
</evidence>
<dbReference type="GO" id="GO:0003887">
    <property type="term" value="F:DNA-directed DNA polymerase activity"/>
    <property type="evidence" value="ECO:0007669"/>
    <property type="project" value="UniProtKB-KW"/>
</dbReference>
<gene>
    <name evidence="9" type="ORF">C7V51_03090</name>
</gene>
<keyword evidence="3" id="KW-0548">Nucleotidyltransferase</keyword>
<organism evidence="9 10">
    <name type="scientific">Rathayibacter iranicus</name>
    <dbReference type="NCBI Taxonomy" id="59737"/>
    <lineage>
        <taxon>Bacteria</taxon>
        <taxon>Bacillati</taxon>
        <taxon>Actinomycetota</taxon>
        <taxon>Actinomycetes</taxon>
        <taxon>Micrococcales</taxon>
        <taxon>Microbacteriaceae</taxon>
        <taxon>Rathayibacter</taxon>
    </lineage>
</organism>
<name>A0AAD1ACL0_9MICO</name>
<keyword evidence="4" id="KW-0235">DNA replication</keyword>
<evidence type="ECO:0000256" key="5">
    <source>
        <dbReference type="ARBA" id="ARBA00022932"/>
    </source>
</evidence>
<dbReference type="Pfam" id="PF17657">
    <property type="entry name" value="DNA_pol3_finger"/>
    <property type="match status" value="1"/>
</dbReference>
<dbReference type="InterPro" id="IPR011708">
    <property type="entry name" value="DNA_pol3_alpha_NTPase_dom"/>
</dbReference>
<feature type="region of interest" description="Disordered" evidence="7">
    <location>
        <begin position="1"/>
        <end position="75"/>
    </location>
</feature>
<dbReference type="InterPro" id="IPR003141">
    <property type="entry name" value="Pol/His_phosphatase_N"/>
</dbReference>
<evidence type="ECO:0000313" key="10">
    <source>
        <dbReference type="Proteomes" id="UP000283946"/>
    </source>
</evidence>
<dbReference type="NCBIfam" id="TIGR00594">
    <property type="entry name" value="polc"/>
    <property type="match status" value="1"/>
</dbReference>
<evidence type="ECO:0000259" key="8">
    <source>
        <dbReference type="SMART" id="SM00481"/>
    </source>
</evidence>
<evidence type="ECO:0000256" key="7">
    <source>
        <dbReference type="SAM" id="MobiDB-lite"/>
    </source>
</evidence>
<evidence type="ECO:0000256" key="2">
    <source>
        <dbReference type="ARBA" id="ARBA00022679"/>
    </source>
</evidence>
<dbReference type="InterPro" id="IPR016195">
    <property type="entry name" value="Pol/histidinol_Pase-like"/>
</dbReference>
<dbReference type="SMART" id="SM00481">
    <property type="entry name" value="POLIIIAc"/>
    <property type="match status" value="1"/>
</dbReference>
<dbReference type="EMBL" id="CP028130">
    <property type="protein sequence ID" value="AZZ54982.1"/>
    <property type="molecule type" value="Genomic_DNA"/>
</dbReference>
<feature type="compositionally biased region" description="Acidic residues" evidence="7">
    <location>
        <begin position="181"/>
        <end position="202"/>
    </location>
</feature>
<accession>A0AAD1ACL0</accession>
<feature type="compositionally biased region" description="Gly residues" evidence="7">
    <location>
        <begin position="1"/>
        <end position="10"/>
    </location>
</feature>
<proteinExistence type="predicted"/>
<dbReference type="PANTHER" id="PTHR32294">
    <property type="entry name" value="DNA POLYMERASE III SUBUNIT ALPHA"/>
    <property type="match status" value="1"/>
</dbReference>
<feature type="domain" description="Polymerase/histidinol phosphatase N-terminal" evidence="8">
    <location>
        <begin position="99"/>
        <end position="166"/>
    </location>
</feature>
<evidence type="ECO:0000256" key="6">
    <source>
        <dbReference type="ARBA" id="ARBA00049244"/>
    </source>
</evidence>
<evidence type="ECO:0000313" key="9">
    <source>
        <dbReference type="EMBL" id="AZZ54982.1"/>
    </source>
</evidence>
<dbReference type="Proteomes" id="UP000283946">
    <property type="component" value="Chromosome"/>
</dbReference>